<gene>
    <name evidence="2" type="ORF">EBQ24_08905</name>
</gene>
<dbReference type="RefSeq" id="WP_147473757.1">
    <property type="nucleotide sequence ID" value="NZ_RDQK01000020.1"/>
</dbReference>
<feature type="region of interest" description="Disordered" evidence="1">
    <location>
        <begin position="94"/>
        <end position="119"/>
    </location>
</feature>
<reference evidence="2 3" key="1">
    <citation type="submission" date="2018-10" db="EMBL/GenBank/DDBJ databases">
        <title>Comamonadaceae CDC group NO-1 genome sequencing and assembly.</title>
        <authorList>
            <person name="Bernier A.-M."/>
            <person name="Bernard K."/>
        </authorList>
    </citation>
    <scope>NUCLEOTIDE SEQUENCE [LARGE SCALE GENOMIC DNA]</scope>
    <source>
        <strain evidence="2 3">NML180581</strain>
    </source>
</reference>
<dbReference type="AlphaFoldDB" id="A0A3M6QY27"/>
<name>A0A3M6QY27_9BURK</name>
<organism evidence="2 3">
    <name type="scientific">Allofranklinella schreckenbergeri</name>
    <dbReference type="NCBI Taxonomy" id="1076744"/>
    <lineage>
        <taxon>Bacteria</taxon>
        <taxon>Pseudomonadati</taxon>
        <taxon>Pseudomonadota</taxon>
        <taxon>Betaproteobacteria</taxon>
        <taxon>Burkholderiales</taxon>
        <taxon>Comamonadaceae</taxon>
        <taxon>Allofranklinella</taxon>
    </lineage>
</organism>
<sequence>MKSTDQKQLELGVLMGQIEGLLDYQFFCFAMEGDMAANPSAVAQTALALHAAWRGGLSSAQLQDAMVCRDALLRAIRSGLSLCAALRQARTQEPSRSAFDRLQGARLGRVPDSAAGRQA</sequence>
<accession>A0A3M6QY27</accession>
<evidence type="ECO:0000313" key="2">
    <source>
        <dbReference type="EMBL" id="RMX07442.1"/>
    </source>
</evidence>
<evidence type="ECO:0000256" key="1">
    <source>
        <dbReference type="SAM" id="MobiDB-lite"/>
    </source>
</evidence>
<evidence type="ECO:0000313" key="3">
    <source>
        <dbReference type="Proteomes" id="UP000281171"/>
    </source>
</evidence>
<dbReference type="Proteomes" id="UP000281171">
    <property type="component" value="Unassembled WGS sequence"/>
</dbReference>
<protein>
    <submittedName>
        <fullName evidence="2">Uncharacterized protein</fullName>
    </submittedName>
</protein>
<dbReference type="EMBL" id="RDQK01000020">
    <property type="protein sequence ID" value="RMX07442.1"/>
    <property type="molecule type" value="Genomic_DNA"/>
</dbReference>
<comment type="caution">
    <text evidence="2">The sequence shown here is derived from an EMBL/GenBank/DDBJ whole genome shotgun (WGS) entry which is preliminary data.</text>
</comment>
<proteinExistence type="predicted"/>